<accession>A0AAE1EZF9</accession>
<protein>
    <submittedName>
        <fullName evidence="5">Uncharacterized protein</fullName>
    </submittedName>
</protein>
<comment type="caution">
    <text evidence="5">The sequence shown here is derived from an EMBL/GenBank/DDBJ whole genome shotgun (WGS) entry which is preliminary data.</text>
</comment>
<evidence type="ECO:0000313" key="6">
    <source>
        <dbReference type="Proteomes" id="UP001286313"/>
    </source>
</evidence>
<dbReference type="GO" id="GO:0046872">
    <property type="term" value="F:metal ion binding"/>
    <property type="evidence" value="ECO:0007669"/>
    <property type="project" value="UniProtKB-KW"/>
</dbReference>
<dbReference type="Proteomes" id="UP001286313">
    <property type="component" value="Unassembled WGS sequence"/>
</dbReference>
<dbReference type="GO" id="GO:0031490">
    <property type="term" value="F:chromatin DNA binding"/>
    <property type="evidence" value="ECO:0007669"/>
    <property type="project" value="TreeGrafter"/>
</dbReference>
<keyword evidence="6" id="KW-1185">Reference proteome</keyword>
<organism evidence="5 6">
    <name type="scientific">Petrolisthes cinctipes</name>
    <name type="common">Flat porcelain crab</name>
    <dbReference type="NCBI Taxonomy" id="88211"/>
    <lineage>
        <taxon>Eukaryota</taxon>
        <taxon>Metazoa</taxon>
        <taxon>Ecdysozoa</taxon>
        <taxon>Arthropoda</taxon>
        <taxon>Crustacea</taxon>
        <taxon>Multicrustacea</taxon>
        <taxon>Malacostraca</taxon>
        <taxon>Eumalacostraca</taxon>
        <taxon>Eucarida</taxon>
        <taxon>Decapoda</taxon>
        <taxon>Pleocyemata</taxon>
        <taxon>Anomura</taxon>
        <taxon>Galatheoidea</taxon>
        <taxon>Porcellanidae</taxon>
        <taxon>Petrolisthes</taxon>
    </lineage>
</organism>
<dbReference type="AlphaFoldDB" id="A0AAE1EZF9"/>
<dbReference type="InterPro" id="IPR046349">
    <property type="entry name" value="C1-like_sf"/>
</dbReference>
<gene>
    <name evidence="5" type="ORF">Pcinc_030175</name>
</gene>
<dbReference type="EMBL" id="JAWQEG010003868">
    <property type="protein sequence ID" value="KAK3864110.1"/>
    <property type="molecule type" value="Genomic_DNA"/>
</dbReference>
<feature type="compositionally biased region" description="Basic and acidic residues" evidence="4">
    <location>
        <begin position="46"/>
        <end position="67"/>
    </location>
</feature>
<feature type="region of interest" description="Disordered" evidence="4">
    <location>
        <begin position="1"/>
        <end position="85"/>
    </location>
</feature>
<proteinExistence type="predicted"/>
<evidence type="ECO:0000256" key="4">
    <source>
        <dbReference type="SAM" id="MobiDB-lite"/>
    </source>
</evidence>
<dbReference type="InterPro" id="IPR045109">
    <property type="entry name" value="LSDs-like"/>
</dbReference>
<evidence type="ECO:0000313" key="5">
    <source>
        <dbReference type="EMBL" id="KAK3864110.1"/>
    </source>
</evidence>
<comment type="subcellular location">
    <subcellularLocation>
        <location evidence="1">Nucleus</location>
    </subcellularLocation>
</comment>
<evidence type="ECO:0000256" key="1">
    <source>
        <dbReference type="ARBA" id="ARBA00004123"/>
    </source>
</evidence>
<dbReference type="GO" id="GO:0006357">
    <property type="term" value="P:regulation of transcription by RNA polymerase II"/>
    <property type="evidence" value="ECO:0007669"/>
    <property type="project" value="TreeGrafter"/>
</dbReference>
<dbReference type="GO" id="GO:0000785">
    <property type="term" value="C:chromatin"/>
    <property type="evidence" value="ECO:0007669"/>
    <property type="project" value="TreeGrafter"/>
</dbReference>
<dbReference type="PANTHER" id="PTHR12549">
    <property type="entry name" value="JMJC DOMAIN-CONTAINING HISTONE DEMETHYLATION PROTEIN"/>
    <property type="match status" value="1"/>
</dbReference>
<dbReference type="GO" id="GO:0032454">
    <property type="term" value="F:histone H3K9 demethylase activity"/>
    <property type="evidence" value="ECO:0007669"/>
    <property type="project" value="InterPro"/>
</dbReference>
<feature type="non-terminal residue" evidence="5">
    <location>
        <position position="1"/>
    </location>
</feature>
<sequence>MKRGSESNSDSDKDSDASESAIKNPGRITSKQDSEPKKRGRKPKTKQQEKEGKMEDGPKPKKSKEEPPQNDPLQKPPVSQLKKTGESFLQDGSCYEVAPKLHKCRECRWTATQRNKKMPNIFCRFYAFRRLRYTKNGQLAVAGFSDPIKDAFGDDLKLWVPETENPPGDLDVDTSKFLLTHVGDQFCDLVEQEKEAMALHMGDDTVVAWKRVVQGVREMCDVCETTLFNIHWACSKCGFVVCIDCYKGRKNGTVKIIAGNALLDLGKKIHEVRHGWSIPQYCDCAEAKKFKDQEDRKKVNGVNKDLLKN</sequence>
<keyword evidence="3" id="KW-0539">Nucleus</keyword>
<dbReference type="SUPFAM" id="SSF57889">
    <property type="entry name" value="Cysteine-rich domain"/>
    <property type="match status" value="1"/>
</dbReference>
<evidence type="ECO:0000256" key="2">
    <source>
        <dbReference type="ARBA" id="ARBA00022723"/>
    </source>
</evidence>
<name>A0AAE1EZF9_PETCI</name>
<dbReference type="GO" id="GO:0003712">
    <property type="term" value="F:transcription coregulator activity"/>
    <property type="evidence" value="ECO:0007669"/>
    <property type="project" value="TreeGrafter"/>
</dbReference>
<evidence type="ECO:0000256" key="3">
    <source>
        <dbReference type="ARBA" id="ARBA00023242"/>
    </source>
</evidence>
<dbReference type="PANTHER" id="PTHR12549:SF38">
    <property type="entry name" value="JMJC DOMAIN-CONTAINING HISTONE DEMETHYLASE 2, ISOFORM A"/>
    <property type="match status" value="1"/>
</dbReference>
<dbReference type="GO" id="GO:0000118">
    <property type="term" value="C:histone deacetylase complex"/>
    <property type="evidence" value="ECO:0007669"/>
    <property type="project" value="TreeGrafter"/>
</dbReference>
<keyword evidence="2" id="KW-0479">Metal-binding</keyword>
<reference evidence="5" key="1">
    <citation type="submission" date="2023-10" db="EMBL/GenBank/DDBJ databases">
        <title>Genome assemblies of two species of porcelain crab, Petrolisthes cinctipes and Petrolisthes manimaculis (Anomura: Porcellanidae).</title>
        <authorList>
            <person name="Angst P."/>
        </authorList>
    </citation>
    <scope>NUCLEOTIDE SEQUENCE</scope>
    <source>
        <strain evidence="5">PB745_01</strain>
        <tissue evidence="5">Gill</tissue>
    </source>
</reference>